<dbReference type="InterPro" id="IPR036390">
    <property type="entry name" value="WH_DNA-bd_sf"/>
</dbReference>
<sequence>MIMIKYNIYNIKYCYNIMDIDILKNYLERRIQYTERLALKYTTDDNNKPLPKRHIFSRIKKHIDNFLEKNEKINRLIIMPGLRGTGKTTLLYQIYLYLIRKKNIPRERILFISVDDLKSLNFDLRSCIEVYESKILFEDLVTSEKPVFLLLDEVNHDPNWALTLKVIYDKYPNIFIIATGSSALELEKETSADLARRAKKEYLFPLNFIEYLKISKKIDKYYKTKIIKNEILKLLNDNSLIPEFAREFYNNNEIIEIYKKIKLYSFEIEDFLKFGGFPFTALYKKDSEDLLLETIKKIAYLDISKISIIESSSIEDYIKIIDDTIKIINYLAGSEKTSIENISKGLNIDRDRVRKILTYLEMSSLIFSIKPLGSEEKISRKAWKHYFITPTIRFMIKDYLGTFKESDIGFLLEEYIASVLYKIQITHNVLNTKVFFDPNKNSADFLIKTSNNKIIPIEVKYGKSQKGEKQVRNSMKRYNSEYGIIIGDCDLEFKDNILYMPRELFSIL</sequence>
<dbReference type="Pfam" id="PF13635">
    <property type="entry name" value="DUF4143"/>
    <property type="match status" value="1"/>
</dbReference>
<dbReference type="Gene3D" id="3.40.50.300">
    <property type="entry name" value="P-loop containing nucleotide triphosphate hydrolases"/>
    <property type="match status" value="1"/>
</dbReference>
<protein>
    <submittedName>
        <fullName evidence="3">Putative ATPase (AAA+ superfamily)</fullName>
    </submittedName>
</protein>
<comment type="caution">
    <text evidence="3">The sequence shown here is derived from an EMBL/GenBank/DDBJ whole genome shotgun (WGS) entry which is preliminary data.</text>
</comment>
<dbReference type="Pfam" id="PF13173">
    <property type="entry name" value="AAA_14"/>
    <property type="match status" value="1"/>
</dbReference>
<evidence type="ECO:0000313" key="4">
    <source>
        <dbReference type="Proteomes" id="UP000053279"/>
    </source>
</evidence>
<proteinExistence type="predicted"/>
<accession>R1FTP9</accession>
<evidence type="ECO:0000313" key="3">
    <source>
        <dbReference type="EMBL" id="EOD42460.1"/>
    </source>
</evidence>
<dbReference type="SUPFAM" id="SSF46785">
    <property type="entry name" value="Winged helix' DNA-binding domain"/>
    <property type="match status" value="1"/>
</dbReference>
<dbReference type="PANTHER" id="PTHR42990">
    <property type="entry name" value="ATPASE"/>
    <property type="match status" value="1"/>
</dbReference>
<dbReference type="Proteomes" id="UP000053279">
    <property type="component" value="Unassembled WGS sequence"/>
</dbReference>
<dbReference type="SUPFAM" id="SSF52540">
    <property type="entry name" value="P-loop containing nucleoside triphosphate hydrolases"/>
    <property type="match status" value="1"/>
</dbReference>
<feature type="domain" description="DUF4143" evidence="2">
    <location>
        <begin position="328"/>
        <end position="462"/>
    </location>
</feature>
<dbReference type="AlphaFoldDB" id="R1FTP9"/>
<evidence type="ECO:0000259" key="2">
    <source>
        <dbReference type="Pfam" id="PF13635"/>
    </source>
</evidence>
<organism evidence="3 4">
    <name type="scientific">Nanobsidianus stetteri</name>
    <dbReference type="NCBI Taxonomy" id="1294122"/>
    <lineage>
        <taxon>Archaea</taxon>
        <taxon>Nanobdellota</taxon>
        <taxon>Candidatus Nanoarchaeia</taxon>
        <taxon>Nanoarchaeales</taxon>
        <taxon>Nanopusillaceae</taxon>
        <taxon>Candidatus Nanobsidianus</taxon>
    </lineage>
</organism>
<reference evidence="3 4" key="1">
    <citation type="submission" date="2013-02" db="EMBL/GenBank/DDBJ databases">
        <title>Insights into archaeal evolution and symbiosis from the genomes of a Nanoarchaeon and its crenarchaeal host from Yellowstone National Park.</title>
        <authorList>
            <person name="Podar M."/>
            <person name="Makarova K.S."/>
            <person name="Graham D.E."/>
            <person name="Wolf Y.I."/>
            <person name="Koonin E.V."/>
            <person name="Reysenbach A.-L."/>
        </authorList>
    </citation>
    <scope>NUCLEOTIDE SEQUENCE [LARGE SCALE GENOMIC DNA]</scope>
</reference>
<feature type="domain" description="AAA" evidence="1">
    <location>
        <begin position="74"/>
        <end position="212"/>
    </location>
</feature>
<dbReference type="InterPro" id="IPR027417">
    <property type="entry name" value="P-loop_NTPase"/>
</dbReference>
<dbReference type="InterPro" id="IPR025420">
    <property type="entry name" value="DUF4143"/>
</dbReference>
<dbReference type="EMBL" id="APJZ01000002">
    <property type="protein sequence ID" value="EOD42460.1"/>
    <property type="molecule type" value="Genomic_DNA"/>
</dbReference>
<evidence type="ECO:0000259" key="1">
    <source>
        <dbReference type="Pfam" id="PF13173"/>
    </source>
</evidence>
<name>R1FTP9_NANST</name>
<gene>
    <name evidence="3" type="ORF">Nst1_188</name>
</gene>
<dbReference type="InterPro" id="IPR041682">
    <property type="entry name" value="AAA_14"/>
</dbReference>
<keyword evidence="4" id="KW-1185">Reference proteome</keyword>
<dbReference type="PANTHER" id="PTHR42990:SF1">
    <property type="entry name" value="AAA+ ATPASE DOMAIN-CONTAINING PROTEIN"/>
    <property type="match status" value="1"/>
</dbReference>